<evidence type="ECO:0000256" key="1">
    <source>
        <dbReference type="SAM" id="MobiDB-lite"/>
    </source>
</evidence>
<accession>A0A6A6U670</accession>
<feature type="compositionally biased region" description="Basic and acidic residues" evidence="1">
    <location>
        <begin position="23"/>
        <end position="36"/>
    </location>
</feature>
<feature type="region of interest" description="Disordered" evidence="1">
    <location>
        <begin position="197"/>
        <end position="269"/>
    </location>
</feature>
<evidence type="ECO:0000313" key="3">
    <source>
        <dbReference type="Proteomes" id="UP000799302"/>
    </source>
</evidence>
<feature type="region of interest" description="Disordered" evidence="1">
    <location>
        <begin position="1"/>
        <end position="46"/>
    </location>
</feature>
<feature type="compositionally biased region" description="Basic and acidic residues" evidence="1">
    <location>
        <begin position="207"/>
        <end position="223"/>
    </location>
</feature>
<dbReference type="AlphaFoldDB" id="A0A6A6U670"/>
<keyword evidence="3" id="KW-1185">Reference proteome</keyword>
<gene>
    <name evidence="2" type="ORF">BT63DRAFT_473508</name>
</gene>
<organism evidence="2 3">
    <name type="scientific">Microthyrium microscopicum</name>
    <dbReference type="NCBI Taxonomy" id="703497"/>
    <lineage>
        <taxon>Eukaryota</taxon>
        <taxon>Fungi</taxon>
        <taxon>Dikarya</taxon>
        <taxon>Ascomycota</taxon>
        <taxon>Pezizomycotina</taxon>
        <taxon>Dothideomycetes</taxon>
        <taxon>Dothideomycetes incertae sedis</taxon>
        <taxon>Microthyriales</taxon>
        <taxon>Microthyriaceae</taxon>
        <taxon>Microthyrium</taxon>
    </lineage>
</organism>
<reference evidence="2" key="1">
    <citation type="journal article" date="2020" name="Stud. Mycol.">
        <title>101 Dothideomycetes genomes: a test case for predicting lifestyles and emergence of pathogens.</title>
        <authorList>
            <person name="Haridas S."/>
            <person name="Albert R."/>
            <person name="Binder M."/>
            <person name="Bloem J."/>
            <person name="Labutti K."/>
            <person name="Salamov A."/>
            <person name="Andreopoulos B."/>
            <person name="Baker S."/>
            <person name="Barry K."/>
            <person name="Bills G."/>
            <person name="Bluhm B."/>
            <person name="Cannon C."/>
            <person name="Castanera R."/>
            <person name="Culley D."/>
            <person name="Daum C."/>
            <person name="Ezra D."/>
            <person name="Gonzalez J."/>
            <person name="Henrissat B."/>
            <person name="Kuo A."/>
            <person name="Liang C."/>
            <person name="Lipzen A."/>
            <person name="Lutzoni F."/>
            <person name="Magnuson J."/>
            <person name="Mondo S."/>
            <person name="Nolan M."/>
            <person name="Ohm R."/>
            <person name="Pangilinan J."/>
            <person name="Park H.-J."/>
            <person name="Ramirez L."/>
            <person name="Alfaro M."/>
            <person name="Sun H."/>
            <person name="Tritt A."/>
            <person name="Yoshinaga Y."/>
            <person name="Zwiers L.-H."/>
            <person name="Turgeon B."/>
            <person name="Goodwin S."/>
            <person name="Spatafora J."/>
            <person name="Crous P."/>
            <person name="Grigoriev I."/>
        </authorList>
    </citation>
    <scope>NUCLEOTIDE SEQUENCE</scope>
    <source>
        <strain evidence="2">CBS 115976</strain>
    </source>
</reference>
<evidence type="ECO:0000313" key="2">
    <source>
        <dbReference type="EMBL" id="KAF2667146.1"/>
    </source>
</evidence>
<feature type="compositionally biased region" description="Polar residues" evidence="1">
    <location>
        <begin position="8"/>
        <end position="22"/>
    </location>
</feature>
<name>A0A6A6U670_9PEZI</name>
<dbReference type="Proteomes" id="UP000799302">
    <property type="component" value="Unassembled WGS sequence"/>
</dbReference>
<dbReference type="EMBL" id="MU004238">
    <property type="protein sequence ID" value="KAF2667146.1"/>
    <property type="molecule type" value="Genomic_DNA"/>
</dbReference>
<sequence length="269" mass="29638">MDPKRVDSTSPVEPSFVVSNDASDGHTTEPVEHIHPIDTSSAPAPVTYSLPFRTRSIQQAPQPPLTFSLPIRTRSIQQRPRTPVDDSPVLPIRLASDRPINWNIPQGTVLPAPSQEKITEDNTRLDPPAPLAEIAAGLAGHDVTLAHTGPDNEQIEFLPCSFLEPSEPLSPRAPPFQEIAGEPAAPEQTPQELGLYQGPLTQHQQSKRSDHWNLKEQAKEHQRCLHLQPPQEDTVLHDPLRSQIQGTPMWPEGAGTGTPRVGRENPRRS</sequence>
<protein>
    <submittedName>
        <fullName evidence="2">Uncharacterized protein</fullName>
    </submittedName>
</protein>
<proteinExistence type="predicted"/>